<dbReference type="Proteomes" id="UP001143349">
    <property type="component" value="Unassembled WGS sequence"/>
</dbReference>
<dbReference type="EMBL" id="BSFH01000026">
    <property type="protein sequence ID" value="GLK64250.1"/>
    <property type="molecule type" value="Genomic_DNA"/>
</dbReference>
<dbReference type="SUPFAM" id="SSF53720">
    <property type="entry name" value="ALDH-like"/>
    <property type="match status" value="1"/>
</dbReference>
<evidence type="ECO:0000256" key="1">
    <source>
        <dbReference type="ARBA" id="ARBA00023002"/>
    </source>
</evidence>
<dbReference type="InterPro" id="IPR016162">
    <property type="entry name" value="Ald_DH_N"/>
</dbReference>
<keyword evidence="3" id="KW-1185">Reference proteome</keyword>
<dbReference type="InterPro" id="IPR016161">
    <property type="entry name" value="Ald_DH/histidinol_DH"/>
</dbReference>
<gene>
    <name evidence="2" type="ORF">GCM10017635_17210</name>
</gene>
<sequence length="106" mass="11435">MGFSPMAGDLIAGERIGLDRRFRNAPVDGPVHEFSQGSVDLVNQVVPAAEDAFWPSGWTSREVRATFLEIIAHEIKACAEAITRIWNRGTGLPGARLQGERGCTAG</sequence>
<keyword evidence="1" id="KW-0560">Oxidoreductase</keyword>
<reference evidence="2" key="2">
    <citation type="submission" date="2023-01" db="EMBL/GenBank/DDBJ databases">
        <authorList>
            <person name="Sun Q."/>
            <person name="Evtushenko L."/>
        </authorList>
    </citation>
    <scope>NUCLEOTIDE SEQUENCE</scope>
    <source>
        <strain evidence="2">VKM B-2222</strain>
    </source>
</reference>
<dbReference type="GO" id="GO:0016491">
    <property type="term" value="F:oxidoreductase activity"/>
    <property type="evidence" value="ECO:0007669"/>
    <property type="project" value="UniProtKB-KW"/>
</dbReference>
<evidence type="ECO:0008006" key="4">
    <source>
        <dbReference type="Google" id="ProtNLM"/>
    </source>
</evidence>
<evidence type="ECO:0000313" key="2">
    <source>
        <dbReference type="EMBL" id="GLK64250.1"/>
    </source>
</evidence>
<name>A0AAD3NZK6_9RHOB</name>
<dbReference type="AlphaFoldDB" id="A0AAD3NZK6"/>
<organism evidence="2 3">
    <name type="scientific">Paracoccus kondratievae</name>
    <dbReference type="NCBI Taxonomy" id="135740"/>
    <lineage>
        <taxon>Bacteria</taxon>
        <taxon>Pseudomonadati</taxon>
        <taxon>Pseudomonadota</taxon>
        <taxon>Alphaproteobacteria</taxon>
        <taxon>Rhodobacterales</taxon>
        <taxon>Paracoccaceae</taxon>
        <taxon>Paracoccus</taxon>
    </lineage>
</organism>
<evidence type="ECO:0000313" key="3">
    <source>
        <dbReference type="Proteomes" id="UP001143349"/>
    </source>
</evidence>
<comment type="caution">
    <text evidence="2">The sequence shown here is derived from an EMBL/GenBank/DDBJ whole genome shotgun (WGS) entry which is preliminary data.</text>
</comment>
<reference evidence="2" key="1">
    <citation type="journal article" date="2014" name="Int. J. Syst. Evol. Microbiol.">
        <title>Complete genome sequence of Corynebacterium casei LMG S-19264T (=DSM 44701T), isolated from a smear-ripened cheese.</title>
        <authorList>
            <consortium name="US DOE Joint Genome Institute (JGI-PGF)"/>
            <person name="Walter F."/>
            <person name="Albersmeier A."/>
            <person name="Kalinowski J."/>
            <person name="Ruckert C."/>
        </authorList>
    </citation>
    <scope>NUCLEOTIDE SEQUENCE</scope>
    <source>
        <strain evidence="2">VKM B-2222</strain>
    </source>
</reference>
<proteinExistence type="predicted"/>
<dbReference type="Gene3D" id="3.40.605.10">
    <property type="entry name" value="Aldehyde Dehydrogenase, Chain A, domain 1"/>
    <property type="match status" value="1"/>
</dbReference>
<protein>
    <recommendedName>
        <fullName evidence="4">Aldehyde dehydrogenase domain-containing protein</fullName>
    </recommendedName>
</protein>
<accession>A0AAD3NZK6</accession>